<keyword evidence="3" id="KW-0949">S-adenosyl-L-methionine</keyword>
<dbReference type="InterPro" id="IPR016461">
    <property type="entry name" value="COMT-like"/>
</dbReference>
<evidence type="ECO:0000313" key="6">
    <source>
        <dbReference type="EMBL" id="BCK84932.1"/>
    </source>
</evidence>
<dbReference type="InterPro" id="IPR012967">
    <property type="entry name" value="COMT_dimerisation"/>
</dbReference>
<dbReference type="Gene3D" id="3.40.50.150">
    <property type="entry name" value="Vaccinia Virus protein VP39"/>
    <property type="match status" value="1"/>
</dbReference>
<gene>
    <name evidence="6" type="ORF">MM59RIKEN_22510</name>
</gene>
<dbReference type="Proteomes" id="UP000679848">
    <property type="component" value="Chromosome"/>
</dbReference>
<accession>A0A810QFR0</accession>
<dbReference type="InterPro" id="IPR036388">
    <property type="entry name" value="WH-like_DNA-bd_sf"/>
</dbReference>
<dbReference type="KEGG" id="pfaa:MM59RIKEN_22510"/>
<feature type="domain" description="O-methyltransferase C-terminal" evidence="4">
    <location>
        <begin position="165"/>
        <end position="277"/>
    </location>
</feature>
<evidence type="ECO:0000259" key="4">
    <source>
        <dbReference type="Pfam" id="PF00891"/>
    </source>
</evidence>
<evidence type="ECO:0000256" key="1">
    <source>
        <dbReference type="ARBA" id="ARBA00022603"/>
    </source>
</evidence>
<evidence type="ECO:0000259" key="5">
    <source>
        <dbReference type="Pfam" id="PF08100"/>
    </source>
</evidence>
<dbReference type="InterPro" id="IPR029063">
    <property type="entry name" value="SAM-dependent_MTases_sf"/>
</dbReference>
<dbReference type="GO" id="GO:0008171">
    <property type="term" value="F:O-methyltransferase activity"/>
    <property type="evidence" value="ECO:0007669"/>
    <property type="project" value="InterPro"/>
</dbReference>
<dbReference type="PROSITE" id="PS51683">
    <property type="entry name" value="SAM_OMT_II"/>
    <property type="match status" value="1"/>
</dbReference>
<organism evidence="6 7">
    <name type="scientific">Pusillibacter faecalis</name>
    <dbReference type="NCBI Taxonomy" id="2714358"/>
    <lineage>
        <taxon>Bacteria</taxon>
        <taxon>Bacillati</taxon>
        <taxon>Bacillota</taxon>
        <taxon>Clostridia</taxon>
        <taxon>Eubacteriales</taxon>
        <taxon>Oscillospiraceae</taxon>
        <taxon>Pusillibacter</taxon>
    </lineage>
</organism>
<dbReference type="SUPFAM" id="SSF46785">
    <property type="entry name" value="Winged helix' DNA-binding domain"/>
    <property type="match status" value="1"/>
</dbReference>
<proteinExistence type="predicted"/>
<dbReference type="GO" id="GO:0032259">
    <property type="term" value="P:methylation"/>
    <property type="evidence" value="ECO:0007669"/>
    <property type="project" value="UniProtKB-KW"/>
</dbReference>
<dbReference type="Gene3D" id="1.10.10.10">
    <property type="entry name" value="Winged helix-like DNA-binding domain superfamily/Winged helix DNA-binding domain"/>
    <property type="match status" value="1"/>
</dbReference>
<dbReference type="EMBL" id="AP023420">
    <property type="protein sequence ID" value="BCK84932.1"/>
    <property type="molecule type" value="Genomic_DNA"/>
</dbReference>
<dbReference type="InterPro" id="IPR001077">
    <property type="entry name" value="COMT_C"/>
</dbReference>
<dbReference type="Pfam" id="PF00891">
    <property type="entry name" value="Methyltransf_2"/>
    <property type="match status" value="1"/>
</dbReference>
<keyword evidence="2" id="KW-0808">Transferase</keyword>
<evidence type="ECO:0000256" key="2">
    <source>
        <dbReference type="ARBA" id="ARBA00022679"/>
    </source>
</evidence>
<dbReference type="Pfam" id="PF08100">
    <property type="entry name" value="Dimerisation"/>
    <property type="match status" value="1"/>
</dbReference>
<protein>
    <submittedName>
        <fullName evidence="6">O-methyltransferase</fullName>
    </submittedName>
</protein>
<dbReference type="CDD" id="cd02440">
    <property type="entry name" value="AdoMet_MTases"/>
    <property type="match status" value="1"/>
</dbReference>
<keyword evidence="7" id="KW-1185">Reference proteome</keyword>
<name>A0A810QFR0_9FIRM</name>
<feature type="domain" description="O-methyltransferase dimerisation" evidence="5">
    <location>
        <begin position="22"/>
        <end position="89"/>
    </location>
</feature>
<sequence length="336" mass="37781">MFTINKSVSVWEQLVQLPFLNLYSRLLNAAMELDVFSQLCQPVTAEALAVHMGWHKANTEYLLSALVSIGFLNKTDGTYQNTAEVDRYLVKGKDEYLGGFLPFYMQEGMAPMDVKLLVTKGPQSQQQEAMEQQLDFASFAQRMRQAQEGYRQQELLRIVRSLPENDQIRRVLDLGGATGLLGLAVIGDRPDRTGVLFDRFPPAVVEESISLMGLTDRTEVMCGNFMADRIGERYDLILALNVMLFAKGRMEELLKKCYDALNPGGVLLVISEAILPDHTGPWDMVMGYLPYYFQGMDMGVLKNEVSDAAVRVGFTKCEKRTECLCSGTQDIDIIRK</sequence>
<dbReference type="PANTHER" id="PTHR11746">
    <property type="entry name" value="O-METHYLTRANSFERASE"/>
    <property type="match status" value="1"/>
</dbReference>
<reference evidence="6" key="1">
    <citation type="submission" date="2020-09" db="EMBL/GenBank/DDBJ databases">
        <title>New species isolated from human feces.</title>
        <authorList>
            <person name="Kitahara M."/>
            <person name="Shigeno Y."/>
            <person name="Shime M."/>
            <person name="Matsumoto Y."/>
            <person name="Nakamura S."/>
            <person name="Motooka D."/>
            <person name="Fukuoka S."/>
            <person name="Nishikawa H."/>
            <person name="Benno Y."/>
        </authorList>
    </citation>
    <scope>NUCLEOTIDE SEQUENCE</scope>
    <source>
        <strain evidence="6">MM59</strain>
    </source>
</reference>
<keyword evidence="1" id="KW-0489">Methyltransferase</keyword>
<dbReference type="GO" id="GO:0046983">
    <property type="term" value="F:protein dimerization activity"/>
    <property type="evidence" value="ECO:0007669"/>
    <property type="project" value="InterPro"/>
</dbReference>
<dbReference type="InterPro" id="IPR036390">
    <property type="entry name" value="WH_DNA-bd_sf"/>
</dbReference>
<evidence type="ECO:0000313" key="7">
    <source>
        <dbReference type="Proteomes" id="UP000679848"/>
    </source>
</evidence>
<dbReference type="SUPFAM" id="SSF53335">
    <property type="entry name" value="S-adenosyl-L-methionine-dependent methyltransferases"/>
    <property type="match status" value="1"/>
</dbReference>
<dbReference type="RefSeq" id="WP_050624348.1">
    <property type="nucleotide sequence ID" value="NZ_AP023420.1"/>
</dbReference>
<dbReference type="GeneID" id="78198992"/>
<evidence type="ECO:0000256" key="3">
    <source>
        <dbReference type="ARBA" id="ARBA00022691"/>
    </source>
</evidence>
<dbReference type="AlphaFoldDB" id="A0A810QFR0"/>